<evidence type="ECO:0000259" key="1">
    <source>
        <dbReference type="Pfam" id="PF26616"/>
    </source>
</evidence>
<dbReference type="InterPro" id="IPR058257">
    <property type="entry name" value="CorA-like_dom"/>
</dbReference>
<dbReference type="Proteomes" id="UP001629113">
    <property type="component" value="Unassembled WGS sequence"/>
</dbReference>
<reference evidence="2 3" key="1">
    <citation type="submission" date="2024-06" db="EMBL/GenBank/DDBJ databases">
        <title>Complete genome of Phlyctema vagabunda strain 19-DSS-EL-015.</title>
        <authorList>
            <person name="Fiorenzani C."/>
        </authorList>
    </citation>
    <scope>NUCLEOTIDE SEQUENCE [LARGE SCALE GENOMIC DNA]</scope>
    <source>
        <strain evidence="2 3">19-DSS-EL-015</strain>
    </source>
</reference>
<feature type="domain" description="CorA-like transporter" evidence="1">
    <location>
        <begin position="15"/>
        <end position="249"/>
    </location>
</feature>
<dbReference type="EMBL" id="JBFCZG010000007">
    <property type="protein sequence ID" value="KAL3420049.1"/>
    <property type="molecule type" value="Genomic_DNA"/>
</dbReference>
<name>A0ABR4P9Q5_9HELO</name>
<dbReference type="Pfam" id="PF26616">
    <property type="entry name" value="CorA-like"/>
    <property type="match status" value="1"/>
</dbReference>
<keyword evidence="3" id="KW-1185">Reference proteome</keyword>
<organism evidence="2 3">
    <name type="scientific">Phlyctema vagabunda</name>
    <dbReference type="NCBI Taxonomy" id="108571"/>
    <lineage>
        <taxon>Eukaryota</taxon>
        <taxon>Fungi</taxon>
        <taxon>Dikarya</taxon>
        <taxon>Ascomycota</taxon>
        <taxon>Pezizomycotina</taxon>
        <taxon>Leotiomycetes</taxon>
        <taxon>Helotiales</taxon>
        <taxon>Dermateaceae</taxon>
        <taxon>Phlyctema</taxon>
    </lineage>
</organism>
<sequence length="372" mass="43133">MARYLNLDDVHSFGMRCDKHAPDLFEEDEVDGLQVCRITRENRASGESVLVSIENETVFSPSQLKRLRQYSQDAFQLFFVRQVRSWTTLKISRHLFQDLIDFCGAFWCFWDCAFTFGRKEEENNMEFPSYRARQIKLGSETEFESAYVLRRVELHGRECSEDEEPWSIRQTAVHHKSHSLDQSIPTFIVINPSTSAERMLLSSMSLALEDLRAVAPFNVHRILIADSLKNWRNYMGSLEERLREQSDQVIMTKVGEEKEDLSHLGDRNINFADRQKLKRLEDSIAELQVILNSLLNAVWGVRTQCEQYCKNLCLRKGLECDCQIMLGEFDSHIGELNVYIKRSTILHEQANGVAQLVCIVLRVKVKILISNS</sequence>
<evidence type="ECO:0000313" key="3">
    <source>
        <dbReference type="Proteomes" id="UP001629113"/>
    </source>
</evidence>
<comment type="caution">
    <text evidence="2">The sequence shown here is derived from an EMBL/GenBank/DDBJ whole genome shotgun (WGS) entry which is preliminary data.</text>
</comment>
<proteinExistence type="predicted"/>
<gene>
    <name evidence="2" type="ORF">PVAG01_08548</name>
</gene>
<accession>A0ABR4P9Q5</accession>
<protein>
    <recommendedName>
        <fullName evidence="1">CorA-like transporter domain-containing protein</fullName>
    </recommendedName>
</protein>
<evidence type="ECO:0000313" key="2">
    <source>
        <dbReference type="EMBL" id="KAL3420049.1"/>
    </source>
</evidence>